<dbReference type="Gene3D" id="2.30.110.10">
    <property type="entry name" value="Electron Transport, Fmn-binding Protein, Chain A"/>
    <property type="match status" value="1"/>
</dbReference>
<evidence type="ECO:0000313" key="3">
    <source>
        <dbReference type="Proteomes" id="UP001281656"/>
    </source>
</evidence>
<keyword evidence="3" id="KW-1185">Reference proteome</keyword>
<dbReference type="InterPro" id="IPR012349">
    <property type="entry name" value="Split_barrel_FMN-bd"/>
</dbReference>
<name>A0ABU4JVA6_9CLOT</name>
<dbReference type="RefSeq" id="WP_318798438.1">
    <property type="nucleotide sequence ID" value="NZ_JARUJP010000015.1"/>
</dbReference>
<dbReference type="Proteomes" id="UP001281656">
    <property type="component" value="Unassembled WGS sequence"/>
</dbReference>
<dbReference type="Pfam" id="PF22696">
    <property type="entry name" value="Putative_PNPOx_2"/>
    <property type="match status" value="1"/>
</dbReference>
<protein>
    <submittedName>
        <fullName evidence="2">Pyridoxamine 5'-phosphate oxidase family protein</fullName>
    </submittedName>
</protein>
<feature type="domain" description="Pyridoxamine 5'-phosphate oxidase-like" evidence="1">
    <location>
        <begin position="11"/>
        <end position="135"/>
    </location>
</feature>
<organism evidence="2 3">
    <name type="scientific">Clostridium tanneri</name>
    <dbReference type="NCBI Taxonomy" id="3037988"/>
    <lineage>
        <taxon>Bacteria</taxon>
        <taxon>Bacillati</taxon>
        <taxon>Bacillota</taxon>
        <taxon>Clostridia</taxon>
        <taxon>Eubacteriales</taxon>
        <taxon>Clostridiaceae</taxon>
        <taxon>Clostridium</taxon>
    </lineage>
</organism>
<sequence length="143" mass="16442">MNFLKEFNRIMEETNNIALATTVNNIPNVRIVNFYYNPENKGVVYFASFKTNPKTSEFLENNTVAFTTVPKVPDENSEHVRVTNAKVEKSNLTIFDLKNEFTKKLPSYEMLIAQAGDMLTLYEIDFKEASVTLDVNHHDKITL</sequence>
<proteinExistence type="predicted"/>
<dbReference type="SUPFAM" id="SSF50475">
    <property type="entry name" value="FMN-binding split barrel"/>
    <property type="match status" value="1"/>
</dbReference>
<reference evidence="2 3" key="1">
    <citation type="submission" date="2023-04" db="EMBL/GenBank/DDBJ databases">
        <title>Clostridium tannerae sp. nov., isolated from the fecal material of an alpaca.</title>
        <authorList>
            <person name="Miller S."/>
            <person name="Hendry M."/>
            <person name="King J."/>
            <person name="Sankaranarayanan K."/>
            <person name="Lawson P.A."/>
        </authorList>
    </citation>
    <scope>NUCLEOTIDE SEQUENCE [LARGE SCALE GENOMIC DNA]</scope>
    <source>
        <strain evidence="2 3">A1-XYC3</strain>
    </source>
</reference>
<comment type="caution">
    <text evidence="2">The sequence shown here is derived from an EMBL/GenBank/DDBJ whole genome shotgun (WGS) entry which is preliminary data.</text>
</comment>
<evidence type="ECO:0000259" key="1">
    <source>
        <dbReference type="Pfam" id="PF22696"/>
    </source>
</evidence>
<dbReference type="InterPro" id="IPR055196">
    <property type="entry name" value="Putative_PNPOx_2"/>
</dbReference>
<gene>
    <name evidence="2" type="ORF">P8V03_13080</name>
</gene>
<accession>A0ABU4JVA6</accession>
<dbReference type="EMBL" id="JARUJP010000015">
    <property type="protein sequence ID" value="MDW8802084.1"/>
    <property type="molecule type" value="Genomic_DNA"/>
</dbReference>
<evidence type="ECO:0000313" key="2">
    <source>
        <dbReference type="EMBL" id="MDW8802084.1"/>
    </source>
</evidence>